<dbReference type="FunFam" id="3.10.180.20:FF:000001">
    <property type="entry name" value="alpha-1,3-mannosyl-glycoprotein 2-beta-N-acetylglucosaminyltransferase"/>
    <property type="match status" value="1"/>
</dbReference>
<dbReference type="UniPathway" id="UPA00378"/>
<dbReference type="OrthoDB" id="440755at2759"/>
<dbReference type="InterPro" id="IPR029044">
    <property type="entry name" value="Nucleotide-diphossugar_trans"/>
</dbReference>
<dbReference type="Pfam" id="PF03071">
    <property type="entry name" value="GNT-I"/>
    <property type="match status" value="1"/>
</dbReference>
<comment type="function">
    <text evidence="16 20">Initiates complex N-linked carbohydrate formation. Essential for the conversion of high-mannose to hybrid and complex N-glycans.</text>
</comment>
<evidence type="ECO:0000256" key="3">
    <source>
        <dbReference type="ARBA" id="ARBA00004922"/>
    </source>
</evidence>
<organism evidence="21">
    <name type="scientific">Melanaphis sacchari</name>
    <dbReference type="NCBI Taxonomy" id="742174"/>
    <lineage>
        <taxon>Eukaryota</taxon>
        <taxon>Metazoa</taxon>
        <taxon>Ecdysozoa</taxon>
        <taxon>Arthropoda</taxon>
        <taxon>Hexapoda</taxon>
        <taxon>Insecta</taxon>
        <taxon>Pterygota</taxon>
        <taxon>Neoptera</taxon>
        <taxon>Paraneoptera</taxon>
        <taxon>Hemiptera</taxon>
        <taxon>Sternorrhyncha</taxon>
        <taxon>Aphidomorpha</taxon>
        <taxon>Aphidoidea</taxon>
        <taxon>Aphididae</taxon>
        <taxon>Aphidini</taxon>
        <taxon>Melanaphis</taxon>
    </lineage>
</organism>
<protein>
    <recommendedName>
        <fullName evidence="17 20">Alpha-1,3-mannosyl-glycoprotein 2-beta-N-acetylglucosaminyltransferase</fullName>
        <shortName evidence="20">GNT-I</shortName>
        <shortName evidence="20">GlcNAc-T I</shortName>
        <ecNumber evidence="17 20">2.4.1.101</ecNumber>
    </recommendedName>
    <alternativeName>
        <fullName evidence="18 20">N-glycosyl-oligosaccharide-glycoprotein N-acetylglucosaminyltransferase I</fullName>
    </alternativeName>
</protein>
<dbReference type="InterPro" id="IPR004139">
    <property type="entry name" value="Glyco_trans_13"/>
</dbReference>
<dbReference type="GO" id="GO:0048471">
    <property type="term" value="C:perinuclear region of cytoplasm"/>
    <property type="evidence" value="ECO:0007669"/>
    <property type="project" value="UniProtKB-SubCell"/>
</dbReference>
<comment type="similarity">
    <text evidence="4 20">Belongs to the glycosyltransferase 13 family.</text>
</comment>
<reference evidence="21" key="1">
    <citation type="submission" date="2017-10" db="EMBL/GenBank/DDBJ databases">
        <title>Transcriptome Assembly of Sugarcane Aphid Adults.</title>
        <authorList>
            <person name="Scully E.D."/>
            <person name="Palmer N.A."/>
            <person name="Geib S.M."/>
            <person name="Sarath G."/>
            <person name="Sattler S.E."/>
        </authorList>
    </citation>
    <scope>NUCLEOTIDE SEQUENCE</scope>
    <source>
        <tissue evidence="21">Whole body</tissue>
    </source>
</reference>
<evidence type="ECO:0000256" key="8">
    <source>
        <dbReference type="ARBA" id="ARBA00022692"/>
    </source>
</evidence>
<evidence type="ECO:0000256" key="10">
    <source>
        <dbReference type="ARBA" id="ARBA00022968"/>
    </source>
</evidence>
<feature type="transmembrane region" description="Helical" evidence="20">
    <location>
        <begin position="7"/>
        <end position="25"/>
    </location>
</feature>
<keyword evidence="9 20" id="KW-0479">Metal-binding</keyword>
<accession>A0A2H8TEW2</accession>
<evidence type="ECO:0000256" key="2">
    <source>
        <dbReference type="ARBA" id="ARBA00004556"/>
    </source>
</evidence>
<evidence type="ECO:0000256" key="7">
    <source>
        <dbReference type="ARBA" id="ARBA00022679"/>
    </source>
</evidence>
<dbReference type="FunFam" id="3.90.550.10:FF:000055">
    <property type="entry name" value="Alpha-1,3-mannosyl-glycoprotein 2-beta-N-acetylglucosaminyltransferase"/>
    <property type="match status" value="1"/>
</dbReference>
<dbReference type="EMBL" id="GFXV01000842">
    <property type="protein sequence ID" value="MBW12647.1"/>
    <property type="molecule type" value="Transcribed_RNA"/>
</dbReference>
<keyword evidence="11 20" id="KW-1133">Transmembrane helix</keyword>
<comment type="catalytic activity">
    <reaction evidence="19 20">
        <text>N(4)-(alpha-D-Man-(1-&gt;3)-[alpha-D-Man-(1-&gt;3)-[alpha-D-Man-(1-&gt;6)]-alpha-D-Man-(1-&gt;6)]-beta-D-Man-(1-&gt;4)-beta-D-GlcNAc-(1-&gt;4)-beta-D-GlcNAc)-L-asparaginyl-[protein] (N-glucan mannose isomer 5A1,2) + UDP-N-acetyl-alpha-D-glucosamine = N(4)-{beta-D-GlcNAc-(1-&gt;2)-alpha-D-Man-(1-&gt;3)-[alpha-D-Man-(1-&gt;3)-[alpha-D-Man-(1-&gt;6)]-alpha-D-Man-(1-&gt;6)]-beta-D-Man-(1-&gt;4)-beta-D-GlcNAc-(1-&gt;4)-beta-D-GlcNAc}-L-asparaginyl-[protein] + UDP + H(+)</text>
        <dbReference type="Rhea" id="RHEA:11456"/>
        <dbReference type="Rhea" id="RHEA-COMP:14367"/>
        <dbReference type="Rhea" id="RHEA-COMP:14368"/>
        <dbReference type="ChEBI" id="CHEBI:15378"/>
        <dbReference type="ChEBI" id="CHEBI:57705"/>
        <dbReference type="ChEBI" id="CHEBI:58223"/>
        <dbReference type="ChEBI" id="CHEBI:59087"/>
        <dbReference type="ChEBI" id="CHEBI:60625"/>
        <dbReference type="EC" id="2.4.1.101"/>
    </reaction>
</comment>
<keyword evidence="15 20" id="KW-0464">Manganese</keyword>
<evidence type="ECO:0000256" key="11">
    <source>
        <dbReference type="ARBA" id="ARBA00022989"/>
    </source>
</evidence>
<comment type="pathway">
    <text evidence="3 20">Protein modification; protein glycosylation.</text>
</comment>
<evidence type="ECO:0000256" key="18">
    <source>
        <dbReference type="ARBA" id="ARBA00041712"/>
    </source>
</evidence>
<dbReference type="Gene3D" id="3.10.180.20">
    <property type="entry name" value="N-Acetylglucosaminyltransferase I, Domain 2"/>
    <property type="match status" value="1"/>
</dbReference>
<evidence type="ECO:0000256" key="13">
    <source>
        <dbReference type="ARBA" id="ARBA00023136"/>
    </source>
</evidence>
<dbReference type="EC" id="2.4.1.101" evidence="17 20"/>
<keyword evidence="13 20" id="KW-0472">Membrane</keyword>
<evidence type="ECO:0000256" key="16">
    <source>
        <dbReference type="ARBA" id="ARBA00037706"/>
    </source>
</evidence>
<keyword evidence="5" id="KW-0963">Cytoplasm</keyword>
<evidence type="ECO:0000256" key="6">
    <source>
        <dbReference type="ARBA" id="ARBA00022676"/>
    </source>
</evidence>
<evidence type="ECO:0000256" key="1">
    <source>
        <dbReference type="ARBA" id="ARBA00004323"/>
    </source>
</evidence>
<dbReference type="GO" id="GO:0003827">
    <property type="term" value="F:alpha-1,3-mannosylglycoprotein 2-beta-N-acetylglucosaminyltransferase activity"/>
    <property type="evidence" value="ECO:0007669"/>
    <property type="project" value="UniProtKB-UniRule"/>
</dbReference>
<keyword evidence="7 21" id="KW-0808">Transferase</keyword>
<proteinExistence type="inferred from homology"/>
<evidence type="ECO:0000256" key="9">
    <source>
        <dbReference type="ARBA" id="ARBA00022723"/>
    </source>
</evidence>
<dbReference type="PANTHER" id="PTHR10468:SF0">
    <property type="entry name" value="ALPHA-1,3-MANNOSYL-GLYCOPROTEIN 2-BETA-N-ACETYLGLUCOSAMINYLTRANSFERASE"/>
    <property type="match status" value="1"/>
</dbReference>
<dbReference type="CDD" id="cd02514">
    <property type="entry name" value="GT13_GLCNAC-TI"/>
    <property type="match status" value="1"/>
</dbReference>
<evidence type="ECO:0000256" key="15">
    <source>
        <dbReference type="ARBA" id="ARBA00023211"/>
    </source>
</evidence>
<dbReference type="PANTHER" id="PTHR10468">
    <property type="entry name" value="PROTEIN O-LINKED-MANNOSE BETA-1,2-N-ACETYLGLUCOSAMINYLTRANSFERASE 1/ALPHA-1,3-MANNOSYL-GLYCOPROTEIN 2-BETA-N-ACETYLGLUCOSAMINYLTRANSFERASE"/>
    <property type="match status" value="1"/>
</dbReference>
<dbReference type="InterPro" id="IPR052261">
    <property type="entry name" value="Glycosyltransferase_13"/>
</dbReference>
<sequence>MKKNRFLVLVLFIIFIWLGINHFILNDNFISKPNNYLDENLDDFELRLKIEVETHNLIRENIKQLNYSSHEDSYQFNEHNLSNSSSVAILIIACNRPSISRCINKLLKYRKSKDEFPIIVSQDCIHERTSQVIKSFGRELIHIHQPDQKEIKVPSKEKKFSGYFKISRHYKWALNQVFNTYNYETAIIVEDDLDVAPDFYEYFKATLPILQKDETLWCVSAWNDNGKFALIDRNDPKLLYRSDFFPGLGWMLTRKLWIELMHKWPHSYWDDWMRHPDQRKGRSCIRPELSRTKTFGKIGVSNGLFYEKHLKYIYLNELPVDFTKLNLTYLLKNEYDNNFVEMVYRAPLVSINELKNKQIGHNDPVRIIYYTKNNLKSLTKLFGLMDDFKSGVPRTAYKGIISFTYDNRRVYLAPVKEWHSYDPSWQ</sequence>
<evidence type="ECO:0000256" key="20">
    <source>
        <dbReference type="RuleBase" id="RU368119"/>
    </source>
</evidence>
<name>A0A2H8TEW2_9HEMI</name>
<dbReference type="GO" id="GO:0000139">
    <property type="term" value="C:Golgi membrane"/>
    <property type="evidence" value="ECO:0007669"/>
    <property type="project" value="UniProtKB-SubCell"/>
</dbReference>
<evidence type="ECO:0000313" key="21">
    <source>
        <dbReference type="EMBL" id="MBW12647.1"/>
    </source>
</evidence>
<keyword evidence="14" id="KW-1015">Disulfide bond</keyword>
<comment type="subcellular location">
    <subcellularLocation>
        <location evidence="2">Cytoplasm</location>
        <location evidence="2">Perinuclear region</location>
    </subcellularLocation>
    <subcellularLocation>
        <location evidence="1 20">Golgi apparatus membrane</location>
        <topology evidence="1 20">Single-pass type II membrane protein</topology>
    </subcellularLocation>
</comment>
<dbReference type="Gene3D" id="3.90.550.10">
    <property type="entry name" value="Spore Coat Polysaccharide Biosynthesis Protein SpsA, Chain A"/>
    <property type="match status" value="1"/>
</dbReference>
<dbReference type="GO" id="GO:0006487">
    <property type="term" value="P:protein N-linked glycosylation"/>
    <property type="evidence" value="ECO:0007669"/>
    <property type="project" value="TreeGrafter"/>
</dbReference>
<evidence type="ECO:0000256" key="19">
    <source>
        <dbReference type="ARBA" id="ARBA00049421"/>
    </source>
</evidence>
<keyword evidence="8 20" id="KW-0812">Transmembrane</keyword>
<dbReference type="GO" id="GO:0030145">
    <property type="term" value="F:manganese ion binding"/>
    <property type="evidence" value="ECO:0007669"/>
    <property type="project" value="UniProtKB-UniRule"/>
</dbReference>
<comment type="cofactor">
    <cofactor evidence="20">
        <name>Mn(2+)</name>
        <dbReference type="ChEBI" id="CHEBI:29035"/>
    </cofactor>
    <text evidence="20">The cofactor is mostly bound to the substrate.</text>
</comment>
<evidence type="ECO:0000256" key="5">
    <source>
        <dbReference type="ARBA" id="ARBA00022490"/>
    </source>
</evidence>
<gene>
    <name evidence="21" type="primary">Mgat1</name>
</gene>
<keyword evidence="6 20" id="KW-0328">Glycosyltransferase</keyword>
<evidence type="ECO:0000256" key="14">
    <source>
        <dbReference type="ARBA" id="ARBA00023157"/>
    </source>
</evidence>
<keyword evidence="12 20" id="KW-0333">Golgi apparatus</keyword>
<evidence type="ECO:0000256" key="12">
    <source>
        <dbReference type="ARBA" id="ARBA00023034"/>
    </source>
</evidence>
<evidence type="ECO:0000256" key="4">
    <source>
        <dbReference type="ARBA" id="ARBA00006492"/>
    </source>
</evidence>
<evidence type="ECO:0000256" key="17">
    <source>
        <dbReference type="ARBA" id="ARBA00038949"/>
    </source>
</evidence>
<keyword evidence="10 20" id="KW-0735">Signal-anchor</keyword>
<dbReference type="AlphaFoldDB" id="A0A2H8TEW2"/>
<dbReference type="SUPFAM" id="SSF53448">
    <property type="entry name" value="Nucleotide-diphospho-sugar transferases"/>
    <property type="match status" value="1"/>
</dbReference>